<dbReference type="PANTHER" id="PTHR30534">
    <property type="entry name" value="FLAGELLAR MOTOR SWITCH PROTEIN FLIG"/>
    <property type="match status" value="1"/>
</dbReference>
<keyword evidence="13" id="KW-0969">Cilium</keyword>
<keyword evidence="6" id="KW-0145">Chemotaxis</keyword>
<evidence type="ECO:0000256" key="5">
    <source>
        <dbReference type="ARBA" id="ARBA00022475"/>
    </source>
</evidence>
<keyword evidence="14" id="KW-1185">Reference proteome</keyword>
<gene>
    <name evidence="13" type="primary">fliG</name>
    <name evidence="13" type="ORF">J5V96_13985</name>
</gene>
<dbReference type="InterPro" id="IPR011002">
    <property type="entry name" value="FliG_a-hlx"/>
</dbReference>
<dbReference type="Pfam" id="PF01706">
    <property type="entry name" value="FliG_C"/>
    <property type="match status" value="1"/>
</dbReference>
<dbReference type="AlphaFoldDB" id="A0A939TV09"/>
<keyword evidence="7" id="KW-0283">Flagellar rotation</keyword>
<evidence type="ECO:0000256" key="1">
    <source>
        <dbReference type="ARBA" id="ARBA00004117"/>
    </source>
</evidence>
<dbReference type="NCBIfam" id="TIGR00207">
    <property type="entry name" value="fliG"/>
    <property type="match status" value="1"/>
</dbReference>
<keyword evidence="9" id="KW-0975">Bacterial flagellum</keyword>
<evidence type="ECO:0000256" key="4">
    <source>
        <dbReference type="ARBA" id="ARBA00021870"/>
    </source>
</evidence>
<proteinExistence type="inferred from homology"/>
<evidence type="ECO:0000256" key="3">
    <source>
        <dbReference type="ARBA" id="ARBA00010299"/>
    </source>
</evidence>
<dbReference type="GO" id="GO:0005886">
    <property type="term" value="C:plasma membrane"/>
    <property type="evidence" value="ECO:0007669"/>
    <property type="project" value="UniProtKB-SubCell"/>
</dbReference>
<name>A0A939TV09_9MICO</name>
<keyword evidence="13" id="KW-0966">Cell projection</keyword>
<dbReference type="InterPro" id="IPR023087">
    <property type="entry name" value="Flg_Motor_Flig_C"/>
</dbReference>
<dbReference type="Gene3D" id="1.10.220.30">
    <property type="match status" value="3"/>
</dbReference>
<evidence type="ECO:0000256" key="6">
    <source>
        <dbReference type="ARBA" id="ARBA00022500"/>
    </source>
</evidence>
<accession>A0A939TV09</accession>
<evidence type="ECO:0000259" key="11">
    <source>
        <dbReference type="Pfam" id="PF14841"/>
    </source>
</evidence>
<feature type="domain" description="Flagellar motor switch protein FliG C-terminal" evidence="10">
    <location>
        <begin position="225"/>
        <end position="330"/>
    </location>
</feature>
<evidence type="ECO:0000259" key="10">
    <source>
        <dbReference type="Pfam" id="PF01706"/>
    </source>
</evidence>
<evidence type="ECO:0000256" key="2">
    <source>
        <dbReference type="ARBA" id="ARBA00004413"/>
    </source>
</evidence>
<keyword evidence="5" id="KW-1003">Cell membrane</keyword>
<dbReference type="Proteomes" id="UP000680132">
    <property type="component" value="Unassembled WGS sequence"/>
</dbReference>
<dbReference type="GO" id="GO:0071973">
    <property type="term" value="P:bacterial-type flagellum-dependent cell motility"/>
    <property type="evidence" value="ECO:0007669"/>
    <property type="project" value="InterPro"/>
</dbReference>
<dbReference type="Pfam" id="PF14842">
    <property type="entry name" value="FliG_N"/>
    <property type="match status" value="1"/>
</dbReference>
<dbReference type="GO" id="GO:0009425">
    <property type="term" value="C:bacterial-type flagellum basal body"/>
    <property type="evidence" value="ECO:0007669"/>
    <property type="project" value="UniProtKB-SubCell"/>
</dbReference>
<evidence type="ECO:0000256" key="7">
    <source>
        <dbReference type="ARBA" id="ARBA00022779"/>
    </source>
</evidence>
<keyword evidence="8" id="KW-0472">Membrane</keyword>
<dbReference type="InterPro" id="IPR000090">
    <property type="entry name" value="Flg_Motor_Flig"/>
</dbReference>
<comment type="subcellular location">
    <subcellularLocation>
        <location evidence="1">Bacterial flagellum basal body</location>
    </subcellularLocation>
    <subcellularLocation>
        <location evidence="2">Cell membrane</location>
        <topology evidence="2">Peripheral membrane protein</topology>
        <orientation evidence="2">Cytoplasmic side</orientation>
    </subcellularLocation>
</comment>
<evidence type="ECO:0000256" key="9">
    <source>
        <dbReference type="ARBA" id="ARBA00023143"/>
    </source>
</evidence>
<protein>
    <recommendedName>
        <fullName evidence="4">Flagellar motor switch protein FliG</fullName>
    </recommendedName>
</protein>
<comment type="similarity">
    <text evidence="3">Belongs to the FliG family.</text>
</comment>
<dbReference type="Pfam" id="PF14841">
    <property type="entry name" value="FliG_M"/>
    <property type="match status" value="1"/>
</dbReference>
<dbReference type="EMBL" id="JAGFOA010000006">
    <property type="protein sequence ID" value="MBO3664604.1"/>
    <property type="molecule type" value="Genomic_DNA"/>
</dbReference>
<dbReference type="GO" id="GO:0006935">
    <property type="term" value="P:chemotaxis"/>
    <property type="evidence" value="ECO:0007669"/>
    <property type="project" value="UniProtKB-KW"/>
</dbReference>
<comment type="caution">
    <text evidence="13">The sequence shown here is derived from an EMBL/GenBank/DDBJ whole genome shotgun (WGS) entry which is preliminary data.</text>
</comment>
<evidence type="ECO:0000259" key="12">
    <source>
        <dbReference type="Pfam" id="PF14842"/>
    </source>
</evidence>
<keyword evidence="13" id="KW-0282">Flagellum</keyword>
<dbReference type="SUPFAM" id="SSF48029">
    <property type="entry name" value="FliG"/>
    <property type="match status" value="2"/>
</dbReference>
<evidence type="ECO:0000313" key="13">
    <source>
        <dbReference type="EMBL" id="MBO3664604.1"/>
    </source>
</evidence>
<reference evidence="13" key="1">
    <citation type="submission" date="2021-03" db="EMBL/GenBank/DDBJ databases">
        <title>Microbacterium sp. nov., a novel actinobacterium isolated from cow dung.</title>
        <authorList>
            <person name="Zhang L."/>
        </authorList>
    </citation>
    <scope>NUCLEOTIDE SEQUENCE</scope>
    <source>
        <strain evidence="13">NEAU-LLB</strain>
    </source>
</reference>
<dbReference type="InterPro" id="IPR028263">
    <property type="entry name" value="FliG_N"/>
</dbReference>
<evidence type="ECO:0000256" key="8">
    <source>
        <dbReference type="ARBA" id="ARBA00023136"/>
    </source>
</evidence>
<sequence>MRTVDPLSPPLTGPQTAAVVLMNLDRARAVEVMKHLSEQEAEELAAEIIRMRRLDAGTTTRALRDFHRIAQGRVSPGRGGRDVAAGLLEASFGAERAAGVLTRVTSSMAGTSLDFLNVADPAQLAALLDGELPQTIALVLAHLRTGHAAEVLATIPDPLRTDVAQSIATMGTATQEAIAVVAETLRSRTGVFATREATEAVGGVQQVVEIINRSDAAVEKALLSSLEDRDIALAEDIRSRMVTFADIVKLEDRDAQRVLRGVEIRVLALALKGANQGIADVIRKNVSERNRELLEDEIRVLGPVRMSQVEEARAEIVRTIRSLAGSGDITVHRTDEDEIVF</sequence>
<dbReference type="RefSeq" id="WP_208504401.1">
    <property type="nucleotide sequence ID" value="NZ_JAGFOA010000006.1"/>
</dbReference>
<feature type="domain" description="Flagellar motor switch protein FliG middle" evidence="11">
    <location>
        <begin position="121"/>
        <end position="188"/>
    </location>
</feature>
<dbReference type="PRINTS" id="PR00954">
    <property type="entry name" value="FLGMOTORFLIG"/>
</dbReference>
<evidence type="ECO:0000313" key="14">
    <source>
        <dbReference type="Proteomes" id="UP000680132"/>
    </source>
</evidence>
<feature type="domain" description="Flagellar motor switch protein FliG N-terminal" evidence="12">
    <location>
        <begin position="11"/>
        <end position="110"/>
    </location>
</feature>
<dbReference type="GO" id="GO:0003774">
    <property type="term" value="F:cytoskeletal motor activity"/>
    <property type="evidence" value="ECO:0007669"/>
    <property type="project" value="InterPro"/>
</dbReference>
<organism evidence="13 14">
    <name type="scientific">Microbacterium stercoris</name>
    <dbReference type="NCBI Taxonomy" id="2820289"/>
    <lineage>
        <taxon>Bacteria</taxon>
        <taxon>Bacillati</taxon>
        <taxon>Actinomycetota</taxon>
        <taxon>Actinomycetes</taxon>
        <taxon>Micrococcales</taxon>
        <taxon>Microbacteriaceae</taxon>
        <taxon>Microbacterium</taxon>
    </lineage>
</organism>
<dbReference type="InterPro" id="IPR032779">
    <property type="entry name" value="FliG_M"/>
</dbReference>
<dbReference type="PANTHER" id="PTHR30534:SF0">
    <property type="entry name" value="FLAGELLAR MOTOR SWITCH PROTEIN FLIG"/>
    <property type="match status" value="1"/>
</dbReference>